<reference evidence="2 3" key="1">
    <citation type="submission" date="2015-12" db="EMBL/GenBank/DDBJ databases">
        <title>Diversity of Burkholderia near neighbor genomes.</title>
        <authorList>
            <person name="Sahl J."/>
            <person name="Wagner D."/>
            <person name="Keim P."/>
        </authorList>
    </citation>
    <scope>NUCLEOTIDE SEQUENCE [LARGE SCALE GENOMIC DNA]</scope>
    <source>
        <strain evidence="2 3">BDU8</strain>
    </source>
</reference>
<dbReference type="InterPro" id="IPR022266">
    <property type="entry name" value="DtrJ-like"/>
</dbReference>
<organism evidence="2 3">
    <name type="scientific">Burkholderia mayonis</name>
    <dbReference type="NCBI Taxonomy" id="1385591"/>
    <lineage>
        <taxon>Bacteria</taxon>
        <taxon>Pseudomonadati</taxon>
        <taxon>Pseudomonadota</taxon>
        <taxon>Betaproteobacteria</taxon>
        <taxon>Burkholderiales</taxon>
        <taxon>Burkholderiaceae</taxon>
        <taxon>Burkholderia</taxon>
        <taxon>pseudomallei group</taxon>
    </lineage>
</organism>
<proteinExistence type="predicted"/>
<keyword evidence="1" id="KW-0812">Transmembrane</keyword>
<evidence type="ECO:0008006" key="4">
    <source>
        <dbReference type="Google" id="ProtNLM"/>
    </source>
</evidence>
<sequence>MAGSRFVGHIKMWFFFVPLLSVALMPALPDPSLFAIPDAEAESVVASLGEARTADAVDATNRTFKRYFVETGLVQASMESTNDSQIEDGGMSNFASRWVHNFWRLVYRMVYRLTVMKYWLLGALVFGIAMFIDGTVRRKVRAAAAGYVSPLSFHLAGHGILLVFGVTFTVLIAPVPLLAPYWLAIAGCLGALLWKAASSYQ</sequence>
<evidence type="ECO:0000256" key="1">
    <source>
        <dbReference type="SAM" id="Phobius"/>
    </source>
</evidence>
<keyword evidence="1" id="KW-0472">Membrane</keyword>
<dbReference type="Proteomes" id="UP000067711">
    <property type="component" value="Chromosome 1"/>
</dbReference>
<accession>A0A1B4G2D3</accession>
<name>A0A1B4G2D3_9BURK</name>
<keyword evidence="1" id="KW-1133">Transmembrane helix</keyword>
<feature type="transmembrane region" description="Helical" evidence="1">
    <location>
        <begin position="153"/>
        <end position="173"/>
    </location>
</feature>
<evidence type="ECO:0000313" key="2">
    <source>
        <dbReference type="EMBL" id="AOJ10043.1"/>
    </source>
</evidence>
<dbReference type="Pfam" id="PF14348">
    <property type="entry name" value="DtrJ-like"/>
    <property type="match status" value="1"/>
</dbReference>
<evidence type="ECO:0000313" key="3">
    <source>
        <dbReference type="Proteomes" id="UP000067711"/>
    </source>
</evidence>
<feature type="transmembrane region" description="Helical" evidence="1">
    <location>
        <begin position="179"/>
        <end position="197"/>
    </location>
</feature>
<dbReference type="EMBL" id="CP013389">
    <property type="protein sequence ID" value="AOJ10043.1"/>
    <property type="molecule type" value="Genomic_DNA"/>
</dbReference>
<dbReference type="AlphaFoldDB" id="A0A1B4G2D3"/>
<gene>
    <name evidence="2" type="ORF">WS71_22615</name>
</gene>
<feature type="transmembrane region" description="Helical" evidence="1">
    <location>
        <begin position="109"/>
        <end position="132"/>
    </location>
</feature>
<protein>
    <recommendedName>
        <fullName evidence="4">DUF4400 domain-containing protein</fullName>
    </recommendedName>
</protein>
<dbReference type="RefSeq" id="WP_066493905.1">
    <property type="nucleotide sequence ID" value="NZ_CP013389.1"/>
</dbReference>